<dbReference type="GO" id="GO:0006516">
    <property type="term" value="P:glycoprotein catabolic process"/>
    <property type="evidence" value="ECO:0007669"/>
    <property type="project" value="TreeGrafter"/>
</dbReference>
<evidence type="ECO:0000256" key="2">
    <source>
        <dbReference type="ARBA" id="ARBA00007401"/>
    </source>
</evidence>
<comment type="catalytic activity">
    <reaction evidence="1">
        <text>Hydrolysis of terminal, non-reducing beta-D-mannose residues in beta-D-mannosides.</text>
        <dbReference type="EC" id="3.2.1.25"/>
    </reaction>
</comment>
<evidence type="ECO:0000259" key="10">
    <source>
        <dbReference type="Pfam" id="PF22666"/>
    </source>
</evidence>
<dbReference type="EMBL" id="MEHA01000016">
    <property type="protein sequence ID" value="ODR48761.1"/>
    <property type="molecule type" value="Genomic_DNA"/>
</dbReference>
<comment type="similarity">
    <text evidence="2">Belongs to the glycosyl hydrolase 2 family.</text>
</comment>
<dbReference type="PANTHER" id="PTHR43730:SF1">
    <property type="entry name" value="BETA-MANNOSIDASE"/>
    <property type="match status" value="1"/>
</dbReference>
<feature type="domain" description="Beta-mannosidase-like galactose-binding" evidence="10">
    <location>
        <begin position="51"/>
        <end position="207"/>
    </location>
</feature>
<reference evidence="11 14" key="1">
    <citation type="submission" date="2016-08" db="EMBL/GenBank/DDBJ databases">
        <title>Characterization of Isolates of Eisenbergiella tayi Derived from Blood Cultures, Using Whole Genome Sequencing.</title>
        <authorList>
            <person name="Bernier A.-M."/>
            <person name="Burdz T."/>
            <person name="Wiebe D."/>
            <person name="Bernard K."/>
        </authorList>
    </citation>
    <scope>NUCLEOTIDE SEQUENCE [LARGE SCALE GENOMIC DNA]</scope>
    <source>
        <strain evidence="11 14">NML120146</strain>
    </source>
</reference>
<dbReference type="PANTHER" id="PTHR43730">
    <property type="entry name" value="BETA-MANNOSIDASE"/>
    <property type="match status" value="1"/>
</dbReference>
<dbReference type="SUPFAM" id="SSF49785">
    <property type="entry name" value="Galactose-binding domain-like"/>
    <property type="match status" value="1"/>
</dbReference>
<accession>A0A1E3UE75</accession>
<dbReference type="InterPro" id="IPR008979">
    <property type="entry name" value="Galactose-bd-like_sf"/>
</dbReference>
<dbReference type="GO" id="GO:0005975">
    <property type="term" value="P:carbohydrate metabolic process"/>
    <property type="evidence" value="ECO:0007669"/>
    <property type="project" value="InterPro"/>
</dbReference>
<keyword evidence="5" id="KW-0325">Glycoprotein</keyword>
<keyword evidence="6" id="KW-0326">Glycosidase</keyword>
<evidence type="ECO:0000313" key="11">
    <source>
        <dbReference type="EMBL" id="ODR47825.1"/>
    </source>
</evidence>
<dbReference type="Pfam" id="PF00703">
    <property type="entry name" value="Glyco_hydro_2"/>
    <property type="match status" value="1"/>
</dbReference>
<dbReference type="EMBL" id="MEHD01000044">
    <property type="protein sequence ID" value="ODR47825.1"/>
    <property type="molecule type" value="Genomic_DNA"/>
</dbReference>
<reference evidence="12 13" key="2">
    <citation type="submission" date="2016-08" db="EMBL/GenBank/DDBJ databases">
        <authorList>
            <person name="Seilhamer J.J."/>
        </authorList>
    </citation>
    <scope>NUCLEOTIDE SEQUENCE [LARGE SCALE GENOMIC DNA]</scope>
    <source>
        <strain evidence="12 13">NML150140-1</strain>
    </source>
</reference>
<dbReference type="InterPro" id="IPR054593">
    <property type="entry name" value="Beta-mannosidase-like_N2"/>
</dbReference>
<sequence>MRNASRPGLPGLVIGEKNMTVTALEGSYKLKYYDYNTFQIDEIMKDTFYPDDWMDTRVPEDVRTALKRYGYIDGYYYGKDLDKERWIEEKDWVYYHTFYVEKERETEENTLCFEGIDTIARIWLNGICLGMCRNMYLEYAFDVTQFLRYGQENCLVIQVLSPLGYTSDMSREGIYPEDDTTRMLLRKSQMNWGWDFCGHCLTTGIWKPVLLKSRDHAVLHETQLITEGLEGDSAELRLRCSVMDYIEEKQDQTILLELQADGEKVFARELTGKEAEDFSFTLDKPRLWWPRPYGEPFLYEVRICLRGENGVLDERSFRFGIRTVELIQEKDEGGRSFLFCVNGKRLFIRGANWVPLNCVYGEIRDEEYDYYIGRIVDSNISMLRIWGGGIYESEHFLDACDEKGIMIFQDMMLACGIFPQDAGFLQEVFEETGVIVRKNINRTCIMIWSADNELDEAYRWYDMLDRFRENKVNREAVRKGVEENDSSRPFLVSSPCSPFEQDEGGEDPNSDKQGDMHLYLTRFLKNDEYYYKKILELKPRFMSEYGFSSLPWEPSYYRFNFRREPVDLVRNPWLAQLDWLREVGEKGDVSEIIYYSQFTHAQGLKYWIEYLRSLKWHCGGSLYWKFNDPIAPNRENMLFPSLMSCIDFFRLPKLAYYYARRAYEDKILAFREDLEGNLAVYGCNETDSIADGTLCVSLKTYGGETVWCDTVPCIMDRDHASLLYRIPAERLADGPSCSCYVYAAFAAGEERLVNLFHLTEVGEWNQVEMPRAALKAELREAGDNTLEITVSADSFVQDVTIEILDEDVYYSDNSFCLEKGERAVIQAKLTASGRDGGKMRIRAYNADPVCRSFSR</sequence>
<evidence type="ECO:0000259" key="9">
    <source>
        <dbReference type="Pfam" id="PF17753"/>
    </source>
</evidence>
<comment type="caution">
    <text evidence="12">The sequence shown here is derived from an EMBL/GenBank/DDBJ whole genome shotgun (WGS) entry which is preliminary data.</text>
</comment>
<evidence type="ECO:0000256" key="5">
    <source>
        <dbReference type="ARBA" id="ARBA00023180"/>
    </source>
</evidence>
<dbReference type="InterPro" id="IPR013783">
    <property type="entry name" value="Ig-like_fold"/>
</dbReference>
<evidence type="ECO:0000256" key="4">
    <source>
        <dbReference type="ARBA" id="ARBA00022801"/>
    </source>
</evidence>
<keyword evidence="14" id="KW-1185">Reference proteome</keyword>
<dbReference type="AlphaFoldDB" id="A0A1E3UE75"/>
<keyword evidence="4" id="KW-0378">Hydrolase</keyword>
<dbReference type="Gene3D" id="2.60.120.260">
    <property type="entry name" value="Galactose-binding domain-like"/>
    <property type="match status" value="1"/>
</dbReference>
<dbReference type="InterPro" id="IPR036156">
    <property type="entry name" value="Beta-gal/glucu_dom_sf"/>
</dbReference>
<evidence type="ECO:0000256" key="7">
    <source>
        <dbReference type="SAM" id="MobiDB-lite"/>
    </source>
</evidence>
<evidence type="ECO:0000313" key="14">
    <source>
        <dbReference type="Proteomes" id="UP000094869"/>
    </source>
</evidence>
<dbReference type="InterPro" id="IPR050887">
    <property type="entry name" value="Beta-mannosidase_GH2"/>
</dbReference>
<evidence type="ECO:0000256" key="1">
    <source>
        <dbReference type="ARBA" id="ARBA00000829"/>
    </source>
</evidence>
<gene>
    <name evidence="12" type="ORF">BEI59_20550</name>
    <name evidence="11" type="ORF">BEI63_26125</name>
</gene>
<dbReference type="InterPro" id="IPR006102">
    <property type="entry name" value="Ig-like_GH2"/>
</dbReference>
<dbReference type="SUPFAM" id="SSF51445">
    <property type="entry name" value="(Trans)glycosidases"/>
    <property type="match status" value="1"/>
</dbReference>
<dbReference type="Proteomes" id="UP000094271">
    <property type="component" value="Unassembled WGS sequence"/>
</dbReference>
<dbReference type="Proteomes" id="UP000094869">
    <property type="component" value="Unassembled WGS sequence"/>
</dbReference>
<dbReference type="GO" id="GO:0004567">
    <property type="term" value="F:beta-mannosidase activity"/>
    <property type="evidence" value="ECO:0007669"/>
    <property type="project" value="UniProtKB-EC"/>
</dbReference>
<proteinExistence type="inferred from homology"/>
<feature type="domain" description="Glycoside hydrolase family 2 immunoglobulin-like beta-sandwich" evidence="8">
    <location>
        <begin position="232"/>
        <end position="322"/>
    </location>
</feature>
<evidence type="ECO:0000259" key="8">
    <source>
        <dbReference type="Pfam" id="PF00703"/>
    </source>
</evidence>
<organism evidence="12 13">
    <name type="scientific">Eisenbergiella tayi</name>
    <dbReference type="NCBI Taxonomy" id="1432052"/>
    <lineage>
        <taxon>Bacteria</taxon>
        <taxon>Bacillati</taxon>
        <taxon>Bacillota</taxon>
        <taxon>Clostridia</taxon>
        <taxon>Lachnospirales</taxon>
        <taxon>Lachnospiraceae</taxon>
        <taxon>Eisenbergiella</taxon>
    </lineage>
</organism>
<feature type="region of interest" description="Disordered" evidence="7">
    <location>
        <begin position="478"/>
        <end position="514"/>
    </location>
</feature>
<evidence type="ECO:0000313" key="13">
    <source>
        <dbReference type="Proteomes" id="UP000094271"/>
    </source>
</evidence>
<dbReference type="Gene3D" id="3.20.20.80">
    <property type="entry name" value="Glycosidases"/>
    <property type="match status" value="1"/>
</dbReference>
<evidence type="ECO:0000256" key="6">
    <source>
        <dbReference type="ARBA" id="ARBA00023295"/>
    </source>
</evidence>
<dbReference type="InterPro" id="IPR041625">
    <property type="entry name" value="Beta-mannosidase_Ig"/>
</dbReference>
<dbReference type="Pfam" id="PF22666">
    <property type="entry name" value="Glyco_hydro_2_N2"/>
    <property type="match status" value="1"/>
</dbReference>
<dbReference type="InterPro" id="IPR017853">
    <property type="entry name" value="GH"/>
</dbReference>
<dbReference type="SUPFAM" id="SSF49303">
    <property type="entry name" value="beta-Galactosidase/glucuronidase domain"/>
    <property type="match status" value="2"/>
</dbReference>
<evidence type="ECO:0000313" key="12">
    <source>
        <dbReference type="EMBL" id="ODR48761.1"/>
    </source>
</evidence>
<evidence type="ECO:0000256" key="3">
    <source>
        <dbReference type="ARBA" id="ARBA00012754"/>
    </source>
</evidence>
<name>A0A1E3UE75_9FIRM</name>
<feature type="domain" description="Beta-mannosidase Ig-fold" evidence="9">
    <location>
        <begin position="770"/>
        <end position="832"/>
    </location>
</feature>
<dbReference type="EC" id="3.2.1.25" evidence="3"/>
<dbReference type="Pfam" id="PF17753">
    <property type="entry name" value="Ig_mannosidase"/>
    <property type="match status" value="1"/>
</dbReference>
<protein>
    <recommendedName>
        <fullName evidence="3">beta-mannosidase</fullName>
        <ecNumber evidence="3">3.2.1.25</ecNumber>
    </recommendedName>
</protein>
<dbReference type="OrthoDB" id="9801077at2"/>
<dbReference type="Gene3D" id="2.60.40.10">
    <property type="entry name" value="Immunoglobulins"/>
    <property type="match status" value="2"/>
</dbReference>